<name>A0A9P5MY25_9AGAM</name>
<dbReference type="GO" id="GO:0005975">
    <property type="term" value="P:carbohydrate metabolic process"/>
    <property type="evidence" value="ECO:0007669"/>
    <property type="project" value="InterPro"/>
</dbReference>
<keyword evidence="3" id="KW-0732">Signal</keyword>
<dbReference type="AlphaFoldDB" id="A0A9P5MY25"/>
<organism evidence="4 5">
    <name type="scientific">Russula ochroleuca</name>
    <dbReference type="NCBI Taxonomy" id="152965"/>
    <lineage>
        <taxon>Eukaryota</taxon>
        <taxon>Fungi</taxon>
        <taxon>Dikarya</taxon>
        <taxon>Basidiomycota</taxon>
        <taxon>Agaricomycotina</taxon>
        <taxon>Agaricomycetes</taxon>
        <taxon>Russulales</taxon>
        <taxon>Russulaceae</taxon>
        <taxon>Russula</taxon>
    </lineage>
</organism>
<dbReference type="PANTHER" id="PTHR45985">
    <property type="match status" value="1"/>
</dbReference>
<accession>A0A9P5MY25</accession>
<reference evidence="4" key="1">
    <citation type="submission" date="2019-10" db="EMBL/GenBank/DDBJ databases">
        <authorList>
            <consortium name="DOE Joint Genome Institute"/>
            <person name="Kuo A."/>
            <person name="Miyauchi S."/>
            <person name="Kiss E."/>
            <person name="Drula E."/>
            <person name="Kohler A."/>
            <person name="Sanchez-Garcia M."/>
            <person name="Andreopoulos B."/>
            <person name="Barry K.W."/>
            <person name="Bonito G."/>
            <person name="Buee M."/>
            <person name="Carver A."/>
            <person name="Chen C."/>
            <person name="Cichocki N."/>
            <person name="Clum A."/>
            <person name="Culley D."/>
            <person name="Crous P.W."/>
            <person name="Fauchery L."/>
            <person name="Girlanda M."/>
            <person name="Hayes R."/>
            <person name="Keri Z."/>
            <person name="LaButti K."/>
            <person name="Lipzen A."/>
            <person name="Lombard V."/>
            <person name="Magnuson J."/>
            <person name="Maillard F."/>
            <person name="Morin E."/>
            <person name="Murat C."/>
            <person name="Nolan M."/>
            <person name="Ohm R."/>
            <person name="Pangilinan J."/>
            <person name="Pereira M."/>
            <person name="Perotto S."/>
            <person name="Peter M."/>
            <person name="Riley R."/>
            <person name="Sitrit Y."/>
            <person name="Stielow B."/>
            <person name="Szollosi G."/>
            <person name="Zifcakova L."/>
            <person name="Stursova M."/>
            <person name="Spatafora J.W."/>
            <person name="Tedersoo L."/>
            <person name="Vaario L.-M."/>
            <person name="Yamada A."/>
            <person name="Yan M."/>
            <person name="Wang P."/>
            <person name="Xu J."/>
            <person name="Bruns T."/>
            <person name="Baldrian P."/>
            <person name="Vilgalys R."/>
            <person name="Henrissat B."/>
            <person name="Grigoriev I.V."/>
            <person name="Hibbett D."/>
            <person name="Nagy L.G."/>
            <person name="Martin F.M."/>
        </authorList>
    </citation>
    <scope>NUCLEOTIDE SEQUENCE</scope>
    <source>
        <strain evidence="4">Prilba</strain>
    </source>
</reference>
<evidence type="ECO:0000313" key="4">
    <source>
        <dbReference type="EMBL" id="KAF8481338.1"/>
    </source>
</evidence>
<gene>
    <name evidence="4" type="ORF">DFH94DRAFT_739565</name>
</gene>
<reference evidence="4" key="2">
    <citation type="journal article" date="2020" name="Nat. Commun.">
        <title>Large-scale genome sequencing of mycorrhizal fungi provides insights into the early evolution of symbiotic traits.</title>
        <authorList>
            <person name="Miyauchi S."/>
            <person name="Kiss E."/>
            <person name="Kuo A."/>
            <person name="Drula E."/>
            <person name="Kohler A."/>
            <person name="Sanchez-Garcia M."/>
            <person name="Morin E."/>
            <person name="Andreopoulos B."/>
            <person name="Barry K.W."/>
            <person name="Bonito G."/>
            <person name="Buee M."/>
            <person name="Carver A."/>
            <person name="Chen C."/>
            <person name="Cichocki N."/>
            <person name="Clum A."/>
            <person name="Culley D."/>
            <person name="Crous P.W."/>
            <person name="Fauchery L."/>
            <person name="Girlanda M."/>
            <person name="Hayes R.D."/>
            <person name="Keri Z."/>
            <person name="LaButti K."/>
            <person name="Lipzen A."/>
            <person name="Lombard V."/>
            <person name="Magnuson J."/>
            <person name="Maillard F."/>
            <person name="Murat C."/>
            <person name="Nolan M."/>
            <person name="Ohm R.A."/>
            <person name="Pangilinan J."/>
            <person name="Pereira M.F."/>
            <person name="Perotto S."/>
            <person name="Peter M."/>
            <person name="Pfister S."/>
            <person name="Riley R."/>
            <person name="Sitrit Y."/>
            <person name="Stielow J.B."/>
            <person name="Szollosi G."/>
            <person name="Zifcakova L."/>
            <person name="Stursova M."/>
            <person name="Spatafora J.W."/>
            <person name="Tedersoo L."/>
            <person name="Vaario L.M."/>
            <person name="Yamada A."/>
            <person name="Yan M."/>
            <person name="Wang P."/>
            <person name="Xu J."/>
            <person name="Bruns T."/>
            <person name="Baldrian P."/>
            <person name="Vilgalys R."/>
            <person name="Dunand C."/>
            <person name="Henrissat B."/>
            <person name="Grigoriev I.V."/>
            <person name="Hibbett D."/>
            <person name="Nagy L.G."/>
            <person name="Martin F.M."/>
        </authorList>
    </citation>
    <scope>NUCLEOTIDE SEQUENCE</scope>
    <source>
        <strain evidence="4">Prilba</strain>
    </source>
</reference>
<keyword evidence="2" id="KW-0812">Transmembrane</keyword>
<evidence type="ECO:0008006" key="6">
    <source>
        <dbReference type="Google" id="ProtNLM"/>
    </source>
</evidence>
<dbReference type="CDD" id="cd10919">
    <property type="entry name" value="CE4_CDA_like"/>
    <property type="match status" value="1"/>
</dbReference>
<dbReference type="SUPFAM" id="SSF88713">
    <property type="entry name" value="Glycoside hydrolase/deacetylase"/>
    <property type="match status" value="1"/>
</dbReference>
<evidence type="ECO:0000256" key="1">
    <source>
        <dbReference type="SAM" id="MobiDB-lite"/>
    </source>
</evidence>
<dbReference type="InterPro" id="IPR011330">
    <property type="entry name" value="Glyco_hydro/deAcase_b/a-brl"/>
</dbReference>
<protein>
    <recommendedName>
        <fullName evidence="6">Chitin deacetylase</fullName>
    </recommendedName>
</protein>
<dbReference type="EMBL" id="WHVB01000007">
    <property type="protein sequence ID" value="KAF8481338.1"/>
    <property type="molecule type" value="Genomic_DNA"/>
</dbReference>
<dbReference type="Gene3D" id="3.20.20.370">
    <property type="entry name" value="Glycoside hydrolase/deacetylase"/>
    <property type="match status" value="1"/>
</dbReference>
<proteinExistence type="predicted"/>
<evidence type="ECO:0000256" key="3">
    <source>
        <dbReference type="SAM" id="SignalP"/>
    </source>
</evidence>
<comment type="caution">
    <text evidence="4">The sequence shown here is derived from an EMBL/GenBank/DDBJ whole genome shotgun (WGS) entry which is preliminary data.</text>
</comment>
<keyword evidence="2" id="KW-0472">Membrane</keyword>
<dbReference type="InterPro" id="IPR052740">
    <property type="entry name" value="CE4"/>
</dbReference>
<feature type="signal peptide" evidence="3">
    <location>
        <begin position="1"/>
        <end position="17"/>
    </location>
</feature>
<dbReference type="PANTHER" id="PTHR45985:SF3">
    <property type="entry name" value="CHITIN DEACETYLASE-LIKE 4"/>
    <property type="match status" value="1"/>
</dbReference>
<dbReference type="Proteomes" id="UP000759537">
    <property type="component" value="Unassembled WGS sequence"/>
</dbReference>
<feature type="chain" id="PRO_5040409081" description="Chitin deacetylase" evidence="3">
    <location>
        <begin position="18"/>
        <end position="512"/>
    </location>
</feature>
<evidence type="ECO:0000313" key="5">
    <source>
        <dbReference type="Proteomes" id="UP000759537"/>
    </source>
</evidence>
<keyword evidence="2" id="KW-1133">Transmembrane helix</keyword>
<feature type="transmembrane region" description="Helical" evidence="2">
    <location>
        <begin position="492"/>
        <end position="510"/>
    </location>
</feature>
<feature type="region of interest" description="Disordered" evidence="1">
    <location>
        <begin position="396"/>
        <end position="415"/>
    </location>
</feature>
<evidence type="ECO:0000256" key="2">
    <source>
        <dbReference type="SAM" id="Phobius"/>
    </source>
</evidence>
<dbReference type="OrthoDB" id="504708at2759"/>
<sequence length="512" mass="54930">MLSLTLLCLLIPALSFAQDGSISGPTSSSDAAGYSCNASACKLPKCNCASTSPPGGLDPADVPQFLVYTADDAVQSYTIDSVNQFLAQRMNPNGCTPRMTYYTSLNYTNYTLVTDWFVAGNEIADHTMTHVGSPPNDEIDGNLIALNALAGIPLSSIIGFRAPYLNYTADTLSHLAASGFTYDSSATSSIPVTENGTDAFWPYTLDYGMANDCLNVDGLCKGKPKLPGFWEVPMYAMFDSLGIDGPHLMDPWLDPADGSSTVDDNATLTYMQNTFLAHYNGNRQPFGLYTHPIHTATTYPGVSASNSTIDMINSFLDWAQEHEGVWIVSTEQLLAWVQNPVPLSELDSFTPLKCSVPEINQSICDGIPDNEQGLPDLCDFPDFPFYTCYGCPVEEPSPDNPNPPQQNASNGQEPRYRLPANCSTPWWDPVKGTCLCSGASCQYHDISRPIGPNGANLTGGDTDRASSGIPSPTASFLSFNGNGASASFPAGTWPAIMVGFFGIVGGLYLIRI</sequence>
<keyword evidence="5" id="KW-1185">Reference proteome</keyword>